<evidence type="ECO:0000256" key="1">
    <source>
        <dbReference type="ARBA" id="ARBA00006484"/>
    </source>
</evidence>
<reference evidence="4" key="1">
    <citation type="journal article" date="2018" name="BMC Genomics">
        <title>Comparative genomics of the wheat fungal pathogen Pyrenophora tritici-repentis reveals chromosomal variations and genome plasticity.</title>
        <authorList>
            <person name="Moolhuijzen P."/>
            <person name="See P.T."/>
            <person name="Hane J.K."/>
            <person name="Shi G."/>
            <person name="Liu Z."/>
            <person name="Oliver R.P."/>
            <person name="Moffat C.S."/>
        </authorList>
    </citation>
    <scope>NUCLEOTIDE SEQUENCE [LARGE SCALE GENOMIC DNA]</scope>
    <source>
        <strain evidence="4">M4</strain>
    </source>
</reference>
<protein>
    <submittedName>
        <fullName evidence="4">DltE, Short-chain dehydrogenase</fullName>
    </submittedName>
</protein>
<dbReference type="EMBL" id="NQIK02000010">
    <property type="protein sequence ID" value="KAF7564498.1"/>
    <property type="molecule type" value="Genomic_DNA"/>
</dbReference>
<dbReference type="AlphaFoldDB" id="A0A2W1GJD8"/>
<gene>
    <name evidence="4" type="ORF">PtrM4_039320</name>
</gene>
<evidence type="ECO:0000313" key="4">
    <source>
        <dbReference type="EMBL" id="KAF7564498.1"/>
    </source>
</evidence>
<dbReference type="PANTHER" id="PTHR24320">
    <property type="entry name" value="RETINOL DEHYDROGENASE"/>
    <property type="match status" value="1"/>
</dbReference>
<dbReference type="Pfam" id="PF00106">
    <property type="entry name" value="adh_short"/>
    <property type="match status" value="1"/>
</dbReference>
<dbReference type="OrthoDB" id="542013at2759"/>
<dbReference type="Proteomes" id="UP000245464">
    <property type="component" value="Chromosome 10"/>
</dbReference>
<evidence type="ECO:0000256" key="2">
    <source>
        <dbReference type="ARBA" id="ARBA00022857"/>
    </source>
</evidence>
<evidence type="ECO:0000256" key="3">
    <source>
        <dbReference type="ARBA" id="ARBA00023002"/>
    </source>
</evidence>
<dbReference type="SUPFAM" id="SSF51735">
    <property type="entry name" value="NAD(P)-binding Rossmann-fold domains"/>
    <property type="match status" value="1"/>
</dbReference>
<dbReference type="InterPro" id="IPR002347">
    <property type="entry name" value="SDR_fam"/>
</dbReference>
<sequence>MGFATTILHSQFFVTPPVPNSDFSDQTVVVTGATSGLGYEAAKHILRLGASKLILAVRNVTKGKQAAEEISSALSLPSSNIEIWELDLGSFSSIKQFGERINTLDRLDAVIQNAGIMTSKFKLVEGCESQMAVNVISPVLLGYLVLPKLQQSAAKTGSRGRLAFVGSDLQFIAPLKEKSAQGSILTALNSEQTADMKNRYGVSKLLLMWAVRDMAQRYPFSEQSNVVIACLTPGLCKSNIVQDDESWIVGVLRRFMIGIVARSAEVGSRNLVDGVKAELGEECHGAFLMDCDVCKDLTGNSKTQDMEEAKKRFLEELSARLREICPGVI</sequence>
<name>A0A2W1GJD8_9PLEO</name>
<dbReference type="GeneID" id="6345695"/>
<dbReference type="PANTHER" id="PTHR24320:SF252">
    <property type="entry name" value="DEHYDROGENASE_REDUCTASE FAMILY PROTEIN, PUTATIVE (AFU_ORTHOLOGUE AFUA_3G08550)-RELATED"/>
    <property type="match status" value="1"/>
</dbReference>
<organism evidence="4 5">
    <name type="scientific">Pyrenophora tritici-repentis</name>
    <dbReference type="NCBI Taxonomy" id="45151"/>
    <lineage>
        <taxon>Eukaryota</taxon>
        <taxon>Fungi</taxon>
        <taxon>Dikarya</taxon>
        <taxon>Ascomycota</taxon>
        <taxon>Pezizomycotina</taxon>
        <taxon>Dothideomycetes</taxon>
        <taxon>Pleosporomycetidae</taxon>
        <taxon>Pleosporales</taxon>
        <taxon>Pleosporineae</taxon>
        <taxon>Pleosporaceae</taxon>
        <taxon>Pyrenophora</taxon>
    </lineage>
</organism>
<dbReference type="OMA" id="ACHVTNK"/>
<accession>A0A2W1GJD8</accession>
<evidence type="ECO:0000313" key="5">
    <source>
        <dbReference type="Proteomes" id="UP000245464"/>
    </source>
</evidence>
<comment type="similarity">
    <text evidence="1">Belongs to the short-chain dehydrogenases/reductases (SDR) family.</text>
</comment>
<comment type="caution">
    <text evidence="4">The sequence shown here is derived from an EMBL/GenBank/DDBJ whole genome shotgun (WGS) entry which is preliminary data.</text>
</comment>
<dbReference type="PRINTS" id="PR00081">
    <property type="entry name" value="GDHRDH"/>
</dbReference>
<dbReference type="KEGG" id="ptrr:6345695"/>
<keyword evidence="3" id="KW-0560">Oxidoreductase</keyword>
<keyword evidence="2" id="KW-0521">NADP</keyword>
<dbReference type="GO" id="GO:0016491">
    <property type="term" value="F:oxidoreductase activity"/>
    <property type="evidence" value="ECO:0007669"/>
    <property type="project" value="UniProtKB-KW"/>
</dbReference>
<proteinExistence type="inferred from homology"/>
<dbReference type="Gene3D" id="3.40.50.720">
    <property type="entry name" value="NAD(P)-binding Rossmann-like Domain"/>
    <property type="match status" value="1"/>
</dbReference>
<dbReference type="RefSeq" id="XP_001937754.1">
    <property type="nucleotide sequence ID" value="XM_001937719.1"/>
</dbReference>
<dbReference type="InterPro" id="IPR036291">
    <property type="entry name" value="NAD(P)-bd_dom_sf"/>
</dbReference>